<comment type="subcellular location">
    <subcellularLocation>
        <location evidence="1">Membrane</location>
        <topology evidence="1">Lipid-anchor</topology>
    </subcellularLocation>
</comment>
<keyword evidence="7" id="KW-0449">Lipoprotein</keyword>
<evidence type="ECO:0000256" key="2">
    <source>
        <dbReference type="ARBA" id="ARBA00007886"/>
    </source>
</evidence>
<evidence type="ECO:0000256" key="4">
    <source>
        <dbReference type="ARBA" id="ARBA00022729"/>
    </source>
</evidence>
<dbReference type="GO" id="GO:0009847">
    <property type="term" value="P:spore germination"/>
    <property type="evidence" value="ECO:0007669"/>
    <property type="project" value="InterPro"/>
</dbReference>
<feature type="domain" description="Spore germination protein N-terminal" evidence="9">
    <location>
        <begin position="19"/>
        <end position="189"/>
    </location>
</feature>
<sequence>MRRWAAALLSVLLLSGCRDERIIEKIGFIRTIAYDTTKDEGENSESGNLRVTVSIPKTNQKDTIQYSTVAKTGKQARLIFDRQNDRRLVSGQLRQVLFTTDIARRGVWSEVNSLLRDPGVGMRIHLLIVESDPERLLAAKFTQDNTAGDYIDHLVRTETRTTDIPDTNMHIFARDYYDDGIEPVMSILQQTPNSIRVGGIGLFRGDRYVGKIEAADKVYFGVLRGKVQTGEVFIDFPDDGYSSQYASLHYFTSRRKIRIERAGPMEDGQGLRVRIQIKLRGSLLEYRGGLQLEHPKEQKKLEGEIAGYFRQKCEETIRRMQELHSDAIGIGQRVRDTMSYRDWRNLDWDEAFSKARIEVQVNADIRSYGSIQ</sequence>
<keyword evidence="11" id="KW-1185">Reference proteome</keyword>
<dbReference type="NCBIfam" id="TIGR02887">
    <property type="entry name" value="spore_ger_x_C"/>
    <property type="match status" value="1"/>
</dbReference>
<comment type="similarity">
    <text evidence="2">Belongs to the GerABKC lipoprotein family.</text>
</comment>
<gene>
    <name evidence="10" type="ORF">H4Q31_01490</name>
</gene>
<evidence type="ECO:0000313" key="10">
    <source>
        <dbReference type="EMBL" id="MBB6675995.1"/>
    </source>
</evidence>
<dbReference type="InterPro" id="IPR008844">
    <property type="entry name" value="Spore_GerAC-like"/>
</dbReference>
<keyword evidence="5" id="KW-0472">Membrane</keyword>
<evidence type="ECO:0000259" key="9">
    <source>
        <dbReference type="Pfam" id="PF25198"/>
    </source>
</evidence>
<dbReference type="Proteomes" id="UP000574133">
    <property type="component" value="Unassembled WGS sequence"/>
</dbReference>
<evidence type="ECO:0000259" key="8">
    <source>
        <dbReference type="Pfam" id="PF05504"/>
    </source>
</evidence>
<dbReference type="PANTHER" id="PTHR35789:SF1">
    <property type="entry name" value="SPORE GERMINATION PROTEIN B3"/>
    <property type="match status" value="1"/>
</dbReference>
<dbReference type="InterPro" id="IPR057336">
    <property type="entry name" value="GerAC_N"/>
</dbReference>
<dbReference type="GO" id="GO:0016020">
    <property type="term" value="C:membrane"/>
    <property type="evidence" value="ECO:0007669"/>
    <property type="project" value="UniProtKB-SubCell"/>
</dbReference>
<dbReference type="PROSITE" id="PS51257">
    <property type="entry name" value="PROKAR_LIPOPROTEIN"/>
    <property type="match status" value="1"/>
</dbReference>
<dbReference type="Gene3D" id="3.30.300.210">
    <property type="entry name" value="Nutrient germinant receptor protein C, domain 3"/>
    <property type="match status" value="1"/>
</dbReference>
<evidence type="ECO:0000256" key="5">
    <source>
        <dbReference type="ARBA" id="ARBA00023136"/>
    </source>
</evidence>
<protein>
    <submittedName>
        <fullName evidence="10">Ger(X)C family spore germination protein</fullName>
    </submittedName>
</protein>
<feature type="domain" description="Spore germination GerAC-like C-terminal" evidence="8">
    <location>
        <begin position="199"/>
        <end position="369"/>
    </location>
</feature>
<dbReference type="InterPro" id="IPR038501">
    <property type="entry name" value="Spore_GerAC_C_sf"/>
</dbReference>
<evidence type="ECO:0000256" key="1">
    <source>
        <dbReference type="ARBA" id="ARBA00004635"/>
    </source>
</evidence>
<dbReference type="Pfam" id="PF25198">
    <property type="entry name" value="Spore_GerAC_N"/>
    <property type="match status" value="1"/>
</dbReference>
<evidence type="ECO:0000313" key="11">
    <source>
        <dbReference type="Proteomes" id="UP000574133"/>
    </source>
</evidence>
<evidence type="ECO:0000256" key="6">
    <source>
        <dbReference type="ARBA" id="ARBA00023139"/>
    </source>
</evidence>
<name>A0A841T7P4_9BACL</name>
<organism evidence="10 11">
    <name type="scientific">Cohnella lubricantis</name>
    <dbReference type="NCBI Taxonomy" id="2163172"/>
    <lineage>
        <taxon>Bacteria</taxon>
        <taxon>Bacillati</taxon>
        <taxon>Bacillota</taxon>
        <taxon>Bacilli</taxon>
        <taxon>Bacillales</taxon>
        <taxon>Paenibacillaceae</taxon>
        <taxon>Cohnella</taxon>
    </lineage>
</organism>
<dbReference type="PANTHER" id="PTHR35789">
    <property type="entry name" value="SPORE GERMINATION PROTEIN B3"/>
    <property type="match status" value="1"/>
</dbReference>
<keyword evidence="3" id="KW-0309">Germination</keyword>
<evidence type="ECO:0000256" key="3">
    <source>
        <dbReference type="ARBA" id="ARBA00022544"/>
    </source>
</evidence>
<dbReference type="AlphaFoldDB" id="A0A841T7P4"/>
<keyword evidence="4" id="KW-0732">Signal</keyword>
<accession>A0A841T7P4</accession>
<dbReference type="EMBL" id="JACJVN010000007">
    <property type="protein sequence ID" value="MBB6675995.1"/>
    <property type="molecule type" value="Genomic_DNA"/>
</dbReference>
<dbReference type="RefSeq" id="WP_185177298.1">
    <property type="nucleotide sequence ID" value="NZ_CBCSEP010000012.1"/>
</dbReference>
<keyword evidence="6" id="KW-0564">Palmitate</keyword>
<dbReference type="Pfam" id="PF05504">
    <property type="entry name" value="Spore_GerAC"/>
    <property type="match status" value="1"/>
</dbReference>
<evidence type="ECO:0000256" key="7">
    <source>
        <dbReference type="ARBA" id="ARBA00023288"/>
    </source>
</evidence>
<reference evidence="10 11" key="1">
    <citation type="submission" date="2020-08" db="EMBL/GenBank/DDBJ databases">
        <title>Cohnella phylogeny.</title>
        <authorList>
            <person name="Dunlap C."/>
        </authorList>
    </citation>
    <scope>NUCLEOTIDE SEQUENCE [LARGE SCALE GENOMIC DNA]</scope>
    <source>
        <strain evidence="10 11">DSM 103658</strain>
    </source>
</reference>
<comment type="caution">
    <text evidence="10">The sequence shown here is derived from an EMBL/GenBank/DDBJ whole genome shotgun (WGS) entry which is preliminary data.</text>
</comment>
<dbReference type="InterPro" id="IPR046953">
    <property type="entry name" value="Spore_GerAC-like_C"/>
</dbReference>
<proteinExistence type="inferred from homology"/>